<evidence type="ECO:0000313" key="2">
    <source>
        <dbReference type="EMBL" id="MBX66050.1"/>
    </source>
</evidence>
<dbReference type="EMBL" id="GGEC01085566">
    <property type="protein sequence ID" value="MBX66050.1"/>
    <property type="molecule type" value="Transcribed_RNA"/>
</dbReference>
<reference evidence="2" key="1">
    <citation type="submission" date="2018-02" db="EMBL/GenBank/DDBJ databases">
        <title>Rhizophora mucronata_Transcriptome.</title>
        <authorList>
            <person name="Meera S.P."/>
            <person name="Sreeshan A."/>
            <person name="Augustine A."/>
        </authorList>
    </citation>
    <scope>NUCLEOTIDE SEQUENCE</scope>
    <source>
        <tissue evidence="2">Leaf</tissue>
    </source>
</reference>
<dbReference type="AlphaFoldDB" id="A0A2P2QG65"/>
<name>A0A2P2QG65_RHIMU</name>
<proteinExistence type="predicted"/>
<protein>
    <submittedName>
        <fullName evidence="2">Uncharacterized protein</fullName>
    </submittedName>
</protein>
<sequence length="30" mass="3477">MCIHGSASRRELENHPHHHQLHQSDNSCNT</sequence>
<organism evidence="2">
    <name type="scientific">Rhizophora mucronata</name>
    <name type="common">Asiatic mangrove</name>
    <dbReference type="NCBI Taxonomy" id="61149"/>
    <lineage>
        <taxon>Eukaryota</taxon>
        <taxon>Viridiplantae</taxon>
        <taxon>Streptophyta</taxon>
        <taxon>Embryophyta</taxon>
        <taxon>Tracheophyta</taxon>
        <taxon>Spermatophyta</taxon>
        <taxon>Magnoliopsida</taxon>
        <taxon>eudicotyledons</taxon>
        <taxon>Gunneridae</taxon>
        <taxon>Pentapetalae</taxon>
        <taxon>rosids</taxon>
        <taxon>fabids</taxon>
        <taxon>Malpighiales</taxon>
        <taxon>Rhizophoraceae</taxon>
        <taxon>Rhizophora</taxon>
    </lineage>
</organism>
<accession>A0A2P2QG65</accession>
<feature type="region of interest" description="Disordered" evidence="1">
    <location>
        <begin position="1"/>
        <end position="30"/>
    </location>
</feature>
<evidence type="ECO:0000256" key="1">
    <source>
        <dbReference type="SAM" id="MobiDB-lite"/>
    </source>
</evidence>